<dbReference type="GeneID" id="63848047"/>
<proteinExistence type="predicted"/>
<comment type="caution">
    <text evidence="3">The sequence shown here is derived from an EMBL/GenBank/DDBJ whole genome shotgun (WGS) entry which is preliminary data.</text>
</comment>
<feature type="transmembrane region" description="Helical" evidence="2">
    <location>
        <begin position="398"/>
        <end position="420"/>
    </location>
</feature>
<protein>
    <submittedName>
        <fullName evidence="3">Uncharacterized protein</fullName>
    </submittedName>
</protein>
<sequence>MATNFHALRRDFDPDDDARTSVEMLHTGLQRDTESISSRQWTRKDDREQTFAQNWSAFPWRTFFIVLTLPLALAPIVTLAAAAETASRNYIQGRDCYPNGSWKEADGATWRIMDSSYFFTPNLSFGAFSFTQVKVIDIAWDLIIGRGGQMLLAYVNYRVFNEWLVYHMELHLTSYKMYAAVAFETTTMRTLGVLGKEFLAFGKGTWRRFFRWLAMLSMIISTIYVLSFPTLMAALTGYITTNEPYLQNYERNLIEWSQIERVVYVINDAGRIGFDKPLVVTLQDSALVNYVNIYRQQFEGNNTKYYDMPGVRPGVGTFYADNSSTWELEGGQPNRLPSPSLNITLFEVDGEVRIPPEQVRHQYAFAINGRQGDLYNATYLQQNGSCKPSDTYQWGFSYIFLFMVSIFNFVWSCIMVGMWLDTCRGSRMYKSGRRPGLLRSIMDYSAAVREELGTEVEYLEEEELRQRLRDSGGALLVPKTELRVARASTGQDGGRQRSWKRSLTKGSTF</sequence>
<feature type="transmembrane region" description="Helical" evidence="2">
    <location>
        <begin position="63"/>
        <end position="83"/>
    </location>
</feature>
<keyword evidence="2" id="KW-0812">Transmembrane</keyword>
<evidence type="ECO:0000313" key="3">
    <source>
        <dbReference type="EMBL" id="KAF1849331.1"/>
    </source>
</evidence>
<dbReference type="AlphaFoldDB" id="A0A9P4GQ34"/>
<organism evidence="3 4">
    <name type="scientific">Cucurbitaria berberidis CBS 394.84</name>
    <dbReference type="NCBI Taxonomy" id="1168544"/>
    <lineage>
        <taxon>Eukaryota</taxon>
        <taxon>Fungi</taxon>
        <taxon>Dikarya</taxon>
        <taxon>Ascomycota</taxon>
        <taxon>Pezizomycotina</taxon>
        <taxon>Dothideomycetes</taxon>
        <taxon>Pleosporomycetidae</taxon>
        <taxon>Pleosporales</taxon>
        <taxon>Pleosporineae</taxon>
        <taxon>Cucurbitariaceae</taxon>
        <taxon>Cucurbitaria</taxon>
    </lineage>
</organism>
<accession>A0A9P4GQ34</accession>
<evidence type="ECO:0000313" key="4">
    <source>
        <dbReference type="Proteomes" id="UP000800039"/>
    </source>
</evidence>
<evidence type="ECO:0000256" key="1">
    <source>
        <dbReference type="SAM" id="MobiDB-lite"/>
    </source>
</evidence>
<keyword evidence="2" id="KW-1133">Transmembrane helix</keyword>
<dbReference type="OrthoDB" id="3903561at2759"/>
<reference evidence="3" key="1">
    <citation type="submission" date="2020-01" db="EMBL/GenBank/DDBJ databases">
        <authorList>
            <consortium name="DOE Joint Genome Institute"/>
            <person name="Haridas S."/>
            <person name="Albert R."/>
            <person name="Binder M."/>
            <person name="Bloem J."/>
            <person name="Labutti K."/>
            <person name="Salamov A."/>
            <person name="Andreopoulos B."/>
            <person name="Baker S.E."/>
            <person name="Barry K."/>
            <person name="Bills G."/>
            <person name="Bluhm B.H."/>
            <person name="Cannon C."/>
            <person name="Castanera R."/>
            <person name="Culley D.E."/>
            <person name="Daum C."/>
            <person name="Ezra D."/>
            <person name="Gonzalez J.B."/>
            <person name="Henrissat B."/>
            <person name="Kuo A."/>
            <person name="Liang C."/>
            <person name="Lipzen A."/>
            <person name="Lutzoni F."/>
            <person name="Magnuson J."/>
            <person name="Mondo S."/>
            <person name="Nolan M."/>
            <person name="Ohm R."/>
            <person name="Pangilinan J."/>
            <person name="Park H.-J."/>
            <person name="Ramirez L."/>
            <person name="Alfaro M."/>
            <person name="Sun H."/>
            <person name="Tritt A."/>
            <person name="Yoshinaga Y."/>
            <person name="Zwiers L.-H."/>
            <person name="Turgeon B.G."/>
            <person name="Goodwin S.B."/>
            <person name="Spatafora J.W."/>
            <person name="Crous P.W."/>
            <person name="Grigoriev I.V."/>
        </authorList>
    </citation>
    <scope>NUCLEOTIDE SEQUENCE</scope>
    <source>
        <strain evidence="3">CBS 394.84</strain>
    </source>
</reference>
<dbReference type="EMBL" id="ML976615">
    <property type="protein sequence ID" value="KAF1849331.1"/>
    <property type="molecule type" value="Genomic_DNA"/>
</dbReference>
<keyword evidence="2" id="KW-0472">Membrane</keyword>
<feature type="transmembrane region" description="Helical" evidence="2">
    <location>
        <begin position="212"/>
        <end position="239"/>
    </location>
</feature>
<name>A0A9P4GQ34_9PLEO</name>
<keyword evidence="4" id="KW-1185">Reference proteome</keyword>
<dbReference type="Proteomes" id="UP000800039">
    <property type="component" value="Unassembled WGS sequence"/>
</dbReference>
<evidence type="ECO:0000256" key="2">
    <source>
        <dbReference type="SAM" id="Phobius"/>
    </source>
</evidence>
<dbReference type="RefSeq" id="XP_040791894.1">
    <property type="nucleotide sequence ID" value="XM_040930795.1"/>
</dbReference>
<feature type="region of interest" description="Disordered" evidence="1">
    <location>
        <begin position="486"/>
        <end position="509"/>
    </location>
</feature>
<gene>
    <name evidence="3" type="ORF">K460DRAFT_331184</name>
</gene>